<dbReference type="GO" id="GO:0008270">
    <property type="term" value="F:zinc ion binding"/>
    <property type="evidence" value="ECO:0007669"/>
    <property type="project" value="InterPro"/>
</dbReference>
<dbReference type="OrthoDB" id="2592092at2759"/>
<dbReference type="InterPro" id="IPR013909">
    <property type="entry name" value="NuBaID_C"/>
</dbReference>
<dbReference type="AlphaFoldDB" id="A0A7D8Z2P0"/>
<dbReference type="InterPro" id="IPR012935">
    <property type="entry name" value="NuBaID_N"/>
</dbReference>
<keyword evidence="2" id="KW-0539">Nucleus</keyword>
<name>A0A7D8Z2P0_VANHU</name>
<evidence type="ECO:0000256" key="2">
    <source>
        <dbReference type="ARBA" id="ARBA00023242"/>
    </source>
</evidence>
<dbReference type="Pfam" id="PF08600">
    <property type="entry name" value="NuBaID_C"/>
    <property type="match status" value="1"/>
</dbReference>
<dbReference type="EMBL" id="QKWK01000006">
    <property type="protein sequence ID" value="TXT09022.1"/>
    <property type="molecule type" value="Genomic_DNA"/>
</dbReference>
<sequence length="402" mass="42344">MGTDTAAAPPPADAAAVPASTKASGTADTDADLHDVFRSLYAGDEWASDDESDDGAGDGAAAALPAQFARALDDLILPSPSTRKRRIYPDPKSPPTTIASTSALPPLPAPDTYAPFSPLPLLARLRTYKPATYPALLPPSIGATAAALAGWTNAGAGGLACACGARWGVSGLDAIADPRVRAEVVRRLAGGLGSRHNPGCGWRVHASPPQLVAELRRFAHPLVAASLEPLARALLRRSLAGPVRPAWRSPAAQGQLEALATALQAYGENRAEEGAVLAPLDALPAALALFGWYPYDPGFAADADHVTPGKGTPTDIVACRLCQRRVGMWAFQPKDGGAGKVFDLQTEHISWCPLRADDWWRECVRLQPVAVVEREGAADIVELLRVSESPRPAKKWRKGKKK</sequence>
<dbReference type="Pfam" id="PF07967">
    <property type="entry name" value="zf-C3HC"/>
    <property type="match status" value="1"/>
</dbReference>
<comment type="subcellular location">
    <subcellularLocation>
        <location evidence="1">Nucleus</location>
    </subcellularLocation>
</comment>
<protein>
    <recommendedName>
        <fullName evidence="8">C3HC-type domain-containing protein</fullName>
    </recommendedName>
</protein>
<evidence type="ECO:0000313" key="7">
    <source>
        <dbReference type="Proteomes" id="UP000473826"/>
    </source>
</evidence>
<accession>A0A7D8Z2P0</accession>
<feature type="domain" description="C3HC-type" evidence="4">
    <location>
        <begin position="117"/>
        <end position="218"/>
    </location>
</feature>
<evidence type="ECO:0000259" key="5">
    <source>
        <dbReference type="Pfam" id="PF08600"/>
    </source>
</evidence>
<evidence type="ECO:0000259" key="4">
    <source>
        <dbReference type="Pfam" id="PF07967"/>
    </source>
</evidence>
<gene>
    <name evidence="6" type="ORF">VHUM_02496</name>
</gene>
<evidence type="ECO:0000256" key="3">
    <source>
        <dbReference type="SAM" id="MobiDB-lite"/>
    </source>
</evidence>
<organism evidence="6 7">
    <name type="scientific">Vanrija humicola</name>
    <name type="common">Yeast</name>
    <name type="synonym">Cryptococcus humicola</name>
    <dbReference type="NCBI Taxonomy" id="5417"/>
    <lineage>
        <taxon>Eukaryota</taxon>
        <taxon>Fungi</taxon>
        <taxon>Dikarya</taxon>
        <taxon>Basidiomycota</taxon>
        <taxon>Agaricomycotina</taxon>
        <taxon>Tremellomycetes</taxon>
        <taxon>Trichosporonales</taxon>
        <taxon>Trichosporonaceae</taxon>
        <taxon>Vanrija</taxon>
    </lineage>
</organism>
<feature type="region of interest" description="Disordered" evidence="3">
    <location>
        <begin position="80"/>
        <end position="105"/>
    </location>
</feature>
<evidence type="ECO:0000256" key="1">
    <source>
        <dbReference type="ARBA" id="ARBA00004123"/>
    </source>
</evidence>
<dbReference type="Proteomes" id="UP000473826">
    <property type="component" value="Unassembled WGS sequence"/>
</dbReference>
<feature type="domain" description="NuBaID C-terminal" evidence="5">
    <location>
        <begin position="286"/>
        <end position="360"/>
    </location>
</feature>
<evidence type="ECO:0008006" key="8">
    <source>
        <dbReference type="Google" id="ProtNLM"/>
    </source>
</evidence>
<feature type="region of interest" description="Disordered" evidence="3">
    <location>
        <begin position="1"/>
        <end position="30"/>
    </location>
</feature>
<keyword evidence="7" id="KW-1185">Reference proteome</keyword>
<comment type="caution">
    <text evidence="6">The sequence shown here is derived from an EMBL/GenBank/DDBJ whole genome shotgun (WGS) entry which is preliminary data.</text>
</comment>
<dbReference type="GO" id="GO:0005634">
    <property type="term" value="C:nucleus"/>
    <property type="evidence" value="ECO:0007669"/>
    <property type="project" value="UniProtKB-SubCell"/>
</dbReference>
<evidence type="ECO:0000313" key="6">
    <source>
        <dbReference type="EMBL" id="TXT09022.1"/>
    </source>
</evidence>
<proteinExistence type="predicted"/>
<reference evidence="6 7" key="1">
    <citation type="journal article" date="2019" name="PLoS Genet.">
        <title>Convergent evolution of linked mating-type loci in basidiomycete fungi.</title>
        <authorList>
            <person name="Sun S."/>
            <person name="Coelho M.A."/>
            <person name="Heitman J."/>
            <person name="Nowrousian M."/>
        </authorList>
    </citation>
    <scope>NUCLEOTIDE SEQUENCE [LARGE SCALE GENOMIC DNA]</scope>
    <source>
        <strain evidence="6 7">CBS 4282</strain>
    </source>
</reference>